<protein>
    <recommendedName>
        <fullName evidence="7">C2H2-type domain-containing protein</fullName>
    </recommendedName>
</protein>
<dbReference type="OMA" id="QQLITHM"/>
<dbReference type="Gene3D" id="3.30.160.60">
    <property type="entry name" value="Classic Zinc Finger"/>
    <property type="match status" value="5"/>
</dbReference>
<sequence>MLEKLFPAVFNPEQVERDRKMQWPSTICPDCRSNVLSAYALYERCEKSSSSSTVINCKGERDIPLRESIDVSEEVQADANELETKIDLYQCVLCNAPTYSSPKAFTEHLKENHPDQIRTCEHCPKVFVTQTAFEQHLYCHATGRSFFCTFCDKGFQTEQLLKNHIRTHTHRSNYLCFHCGKEFNNNSNLRQHIIGHSGHKPWACNLCPCRFSTKGGLTTHQNTHTKEKAFSCDTCGSQFNKHYSLIKHKLIHTGERPFGCEVCGMRYDALRFQGLKVENC</sequence>
<feature type="domain" description="C2H2-type" evidence="7">
    <location>
        <begin position="174"/>
        <end position="201"/>
    </location>
</feature>
<dbReference type="Pfam" id="PF00096">
    <property type="entry name" value="zf-C2H2"/>
    <property type="match status" value="2"/>
</dbReference>
<reference evidence="8" key="2">
    <citation type="submission" date="2020-05" db="UniProtKB">
        <authorList>
            <consortium name="EnsemblMetazoa"/>
        </authorList>
    </citation>
    <scope>IDENTIFICATION</scope>
    <source>
        <strain evidence="8">Indian</strain>
    </source>
</reference>
<dbReference type="PROSITE" id="PS50157">
    <property type="entry name" value="ZINC_FINGER_C2H2_2"/>
    <property type="match status" value="5"/>
</dbReference>
<feature type="domain" description="C2H2-type" evidence="7">
    <location>
        <begin position="118"/>
        <end position="145"/>
    </location>
</feature>
<dbReference type="PANTHER" id="PTHR24394:SF29">
    <property type="entry name" value="MYONEURIN"/>
    <property type="match status" value="1"/>
</dbReference>
<reference evidence="9" key="1">
    <citation type="journal article" date="2014" name="Genome Biol.">
        <title>Genome analysis of a major urban malaria vector mosquito, Anopheles stephensi.</title>
        <authorList>
            <person name="Jiang X."/>
            <person name="Peery A."/>
            <person name="Hall A.B."/>
            <person name="Sharma A."/>
            <person name="Chen X.G."/>
            <person name="Waterhouse R.M."/>
            <person name="Komissarov A."/>
            <person name="Riehle M.M."/>
            <person name="Shouche Y."/>
            <person name="Sharakhova M.V."/>
            <person name="Lawson D."/>
            <person name="Pakpour N."/>
            <person name="Arensburger P."/>
            <person name="Davidson V.L."/>
            <person name="Eiglmeier K."/>
            <person name="Emrich S."/>
            <person name="George P."/>
            <person name="Kennedy R.C."/>
            <person name="Mane S.P."/>
            <person name="Maslen G."/>
            <person name="Oringanje C."/>
            <person name="Qi Y."/>
            <person name="Settlage R."/>
            <person name="Tojo M."/>
            <person name="Tubio J.M."/>
            <person name="Unger M.F."/>
            <person name="Wang B."/>
            <person name="Vernick K.D."/>
            <person name="Ribeiro J.M."/>
            <person name="James A.A."/>
            <person name="Michel K."/>
            <person name="Riehle M.A."/>
            <person name="Luckhart S."/>
            <person name="Sharakhov I.V."/>
            <person name="Tu Z."/>
        </authorList>
    </citation>
    <scope>NUCLEOTIDE SEQUENCE [LARGE SCALE GENOMIC DNA]</scope>
    <source>
        <strain evidence="9">Indian</strain>
    </source>
</reference>
<dbReference type="Pfam" id="PF12171">
    <property type="entry name" value="zf-C2H2_jaz"/>
    <property type="match status" value="1"/>
</dbReference>
<organism evidence="8 9">
    <name type="scientific">Anopheles stephensi</name>
    <name type="common">Indo-Pakistan malaria mosquito</name>
    <dbReference type="NCBI Taxonomy" id="30069"/>
    <lineage>
        <taxon>Eukaryota</taxon>
        <taxon>Metazoa</taxon>
        <taxon>Ecdysozoa</taxon>
        <taxon>Arthropoda</taxon>
        <taxon>Hexapoda</taxon>
        <taxon>Insecta</taxon>
        <taxon>Pterygota</taxon>
        <taxon>Neoptera</taxon>
        <taxon>Endopterygota</taxon>
        <taxon>Diptera</taxon>
        <taxon>Nematocera</taxon>
        <taxon>Culicoidea</taxon>
        <taxon>Culicidae</taxon>
        <taxon>Anophelinae</taxon>
        <taxon>Anopheles</taxon>
    </lineage>
</organism>
<evidence type="ECO:0000256" key="4">
    <source>
        <dbReference type="ARBA" id="ARBA00022771"/>
    </source>
</evidence>
<keyword evidence="5" id="KW-0862">Zinc</keyword>
<keyword evidence="6" id="KW-0539">Nucleus</keyword>
<dbReference type="Proteomes" id="UP000076408">
    <property type="component" value="Unassembled WGS sequence"/>
</dbReference>
<name>A0A182Y9L6_ANOST</name>
<dbReference type="GO" id="GO:0005634">
    <property type="term" value="C:nucleus"/>
    <property type="evidence" value="ECO:0007669"/>
    <property type="project" value="UniProtKB-SubCell"/>
</dbReference>
<dbReference type="STRING" id="30069.A0A182Y9L6"/>
<keyword evidence="3" id="KW-0677">Repeat</keyword>
<evidence type="ECO:0000313" key="8">
    <source>
        <dbReference type="EnsemblMetazoa" id="ASTEI05152-PA"/>
    </source>
</evidence>
<dbReference type="SMART" id="SM00355">
    <property type="entry name" value="ZnF_C2H2"/>
    <property type="match status" value="6"/>
</dbReference>
<keyword evidence="2" id="KW-0479">Metal-binding</keyword>
<feature type="domain" description="C2H2-type" evidence="7">
    <location>
        <begin position="202"/>
        <end position="229"/>
    </location>
</feature>
<dbReference type="InterPro" id="IPR036236">
    <property type="entry name" value="Znf_C2H2_sf"/>
</dbReference>
<dbReference type="VEuPathDB" id="VectorBase:ASTE007395"/>
<dbReference type="InterPro" id="IPR022755">
    <property type="entry name" value="Znf_C2H2_jaz"/>
</dbReference>
<dbReference type="FunFam" id="3.30.160.60:FF:002343">
    <property type="entry name" value="Zinc finger protein 33A"/>
    <property type="match status" value="1"/>
</dbReference>
<accession>A0A182Y9L6</accession>
<keyword evidence="4" id="KW-0863">Zinc-finger</keyword>
<comment type="subcellular location">
    <subcellularLocation>
        <location evidence="1">Nucleus</location>
    </subcellularLocation>
</comment>
<evidence type="ECO:0000259" key="7">
    <source>
        <dbReference type="PROSITE" id="PS50157"/>
    </source>
</evidence>
<proteinExistence type="predicted"/>
<dbReference type="PANTHER" id="PTHR24394">
    <property type="entry name" value="ZINC FINGER PROTEIN"/>
    <property type="match status" value="1"/>
</dbReference>
<dbReference type="FunFam" id="3.30.160.60:FF:000446">
    <property type="entry name" value="Zinc finger protein"/>
    <property type="match status" value="1"/>
</dbReference>
<dbReference type="InterPro" id="IPR013087">
    <property type="entry name" value="Znf_C2H2_type"/>
</dbReference>
<evidence type="ECO:0000256" key="2">
    <source>
        <dbReference type="ARBA" id="ARBA00022723"/>
    </source>
</evidence>
<dbReference type="Pfam" id="PF13912">
    <property type="entry name" value="zf-C2H2_6"/>
    <property type="match status" value="1"/>
</dbReference>
<dbReference type="VEuPathDB" id="VectorBase:ASTEI20_032650"/>
<evidence type="ECO:0000256" key="5">
    <source>
        <dbReference type="ARBA" id="ARBA00022833"/>
    </source>
</evidence>
<evidence type="ECO:0000256" key="1">
    <source>
        <dbReference type="ARBA" id="ARBA00004123"/>
    </source>
</evidence>
<dbReference type="VEuPathDB" id="VectorBase:ASTEI05152"/>
<evidence type="ECO:0000256" key="3">
    <source>
        <dbReference type="ARBA" id="ARBA00022737"/>
    </source>
</evidence>
<feature type="domain" description="C2H2-type" evidence="7">
    <location>
        <begin position="230"/>
        <end position="257"/>
    </location>
</feature>
<dbReference type="SUPFAM" id="SSF57667">
    <property type="entry name" value="beta-beta-alpha zinc fingers"/>
    <property type="match status" value="3"/>
</dbReference>
<keyword evidence="9" id="KW-1185">Reference proteome</keyword>
<evidence type="ECO:0000313" key="9">
    <source>
        <dbReference type="Proteomes" id="UP000076408"/>
    </source>
</evidence>
<dbReference type="GO" id="GO:0008270">
    <property type="term" value="F:zinc ion binding"/>
    <property type="evidence" value="ECO:0007669"/>
    <property type="project" value="UniProtKB-KW"/>
</dbReference>
<dbReference type="AlphaFoldDB" id="A0A182Y9L6"/>
<evidence type="ECO:0000256" key="6">
    <source>
        <dbReference type="ARBA" id="ARBA00023242"/>
    </source>
</evidence>
<dbReference type="GO" id="GO:0000981">
    <property type="term" value="F:DNA-binding transcription factor activity, RNA polymerase II-specific"/>
    <property type="evidence" value="ECO:0007669"/>
    <property type="project" value="TreeGrafter"/>
</dbReference>
<feature type="domain" description="C2H2-type" evidence="7">
    <location>
        <begin position="146"/>
        <end position="173"/>
    </location>
</feature>
<dbReference type="EnsemblMetazoa" id="ASTEI05152-RA">
    <property type="protein sequence ID" value="ASTEI05152-PA"/>
    <property type="gene ID" value="ASTEI05152"/>
</dbReference>
<dbReference type="PROSITE" id="PS00028">
    <property type="entry name" value="ZINC_FINGER_C2H2_1"/>
    <property type="match status" value="5"/>
</dbReference>